<evidence type="ECO:0000313" key="1">
    <source>
        <dbReference type="EMBL" id="MBV7272826.1"/>
    </source>
</evidence>
<reference evidence="1" key="1">
    <citation type="submission" date="2020-12" db="EMBL/GenBank/DDBJ databases">
        <title>Clostridium thailandense sp. nov., a novel acetogenic bacterium isolated from peat land soil in Thailand.</title>
        <authorList>
            <person name="Chaikitkaew S."/>
            <person name="Birkeland N.K."/>
        </authorList>
    </citation>
    <scope>NUCLEOTIDE SEQUENCE</scope>
    <source>
        <strain evidence="1">PL3</strain>
    </source>
</reference>
<organism evidence="1 2">
    <name type="scientific">Clostridium thailandense</name>
    <dbReference type="NCBI Taxonomy" id="2794346"/>
    <lineage>
        <taxon>Bacteria</taxon>
        <taxon>Bacillati</taxon>
        <taxon>Bacillota</taxon>
        <taxon>Clostridia</taxon>
        <taxon>Eubacteriales</taxon>
        <taxon>Clostridiaceae</taxon>
        <taxon>Clostridium</taxon>
    </lineage>
</organism>
<dbReference type="AlphaFoldDB" id="A0A949WQI8"/>
<proteinExistence type="predicted"/>
<accession>A0A949WQI8</accession>
<dbReference type="Proteomes" id="UP000694308">
    <property type="component" value="Unassembled WGS sequence"/>
</dbReference>
<comment type="caution">
    <text evidence="1">The sequence shown here is derived from an EMBL/GenBank/DDBJ whole genome shotgun (WGS) entry which is preliminary data.</text>
</comment>
<keyword evidence="2" id="KW-1185">Reference proteome</keyword>
<gene>
    <name evidence="1" type="ORF">I6U48_07855</name>
</gene>
<dbReference type="EMBL" id="JAEEGC010000034">
    <property type="protein sequence ID" value="MBV7272826.1"/>
    <property type="molecule type" value="Genomic_DNA"/>
</dbReference>
<evidence type="ECO:0000313" key="2">
    <source>
        <dbReference type="Proteomes" id="UP000694308"/>
    </source>
</evidence>
<protein>
    <submittedName>
        <fullName evidence="1">Uncharacterized protein</fullName>
    </submittedName>
</protein>
<dbReference type="RefSeq" id="WP_218319861.1">
    <property type="nucleotide sequence ID" value="NZ_JAEEGC010000034.1"/>
</dbReference>
<name>A0A949WQI8_9CLOT</name>
<sequence length="56" mass="6501">MNNETILNEIMLNAREVPLECQERILDILKGMAFAKKCLIKNLCVDNEKKTHEKNV</sequence>